<evidence type="ECO:0000256" key="2">
    <source>
        <dbReference type="ARBA" id="ARBA00022741"/>
    </source>
</evidence>
<name>A0A660SKU9_UNCW3</name>
<evidence type="ECO:0000256" key="3">
    <source>
        <dbReference type="ARBA" id="ARBA00022840"/>
    </source>
</evidence>
<evidence type="ECO:0000256" key="1">
    <source>
        <dbReference type="ARBA" id="ARBA00006354"/>
    </source>
</evidence>
<dbReference type="InterPro" id="IPR000523">
    <property type="entry name" value="Mg_chelatse_chII-like_cat_dom"/>
</dbReference>
<sequence>MLAKVLAAAIYGIDAYLVDVEVDLARGLPGFTTVGLPEGAVKESKDRVQAAVKNAGFRFPAKKITVNLAPADIKKEGSSFDLPIAIGILAADGKVSTAGLDRFIILGELSLDATLRPIRGALPVAIAAKEAGLDGIILPKANAREAAIVEGIRVYGVETLIQVLGFLNGELELHPTQVDRDEIFRDAARYEVDFADVKGQLQAKRALEIAASGAHNILLIGPPGSGKTMLARRLPTILPEITLDEALETTKIHSVVGTLRPGKALIATRPFRAPHHTISDAGIIGGGHVPKPGEVSLAHNGVLFLDELPEFHRNVLEVLRQPLEDGSVTIGRAKMTVTYPARFMLAAAMNPCPCGYYTDPKRECTCTPLAIQRYLSKISGPLLDRIDIHIEVPPLEYKEIRAQAPTEPSEVIRKRVNRARKIQEERFKKKKKIHFNGHMGPKEIREFCRIDQEGETLLKQAIDSFGLSARAHDKILKVARTIADLAGSELIRPEHLAEAIQYRSLDRQIWMR</sequence>
<proteinExistence type="inferred from homology"/>
<comment type="caution">
    <text evidence="5">The sequence shown here is derived from an EMBL/GenBank/DDBJ whole genome shotgun (WGS) entry which is preliminary data.</text>
</comment>
<reference evidence="5 6" key="1">
    <citation type="submission" date="2018-06" db="EMBL/GenBank/DDBJ databases">
        <title>Extensive metabolic versatility and redundancy in microbially diverse, dynamic hydrothermal sediments.</title>
        <authorList>
            <person name="Dombrowski N."/>
            <person name="Teske A."/>
            <person name="Baker B.J."/>
        </authorList>
    </citation>
    <scope>NUCLEOTIDE SEQUENCE [LARGE SCALE GENOMIC DNA]</scope>
    <source>
        <strain evidence="5">B36_G15</strain>
    </source>
</reference>
<organism evidence="5 6">
    <name type="scientific">candidate division WOR-3 bacterium</name>
    <dbReference type="NCBI Taxonomy" id="2052148"/>
    <lineage>
        <taxon>Bacteria</taxon>
        <taxon>Bacteria division WOR-3</taxon>
    </lineage>
</organism>
<dbReference type="InterPro" id="IPR045006">
    <property type="entry name" value="CHLI-like"/>
</dbReference>
<keyword evidence="2" id="KW-0547">Nucleotide-binding</keyword>
<protein>
    <recommendedName>
        <fullName evidence="4">AAA+ ATPase domain-containing protein</fullName>
    </recommendedName>
</protein>
<dbReference type="Gene3D" id="3.30.230.10">
    <property type="match status" value="1"/>
</dbReference>
<dbReference type="PRINTS" id="PR01657">
    <property type="entry name" value="MCMFAMILY"/>
</dbReference>
<dbReference type="InterPro" id="IPR004482">
    <property type="entry name" value="Mg_chelat-rel"/>
</dbReference>
<dbReference type="SUPFAM" id="SSF52540">
    <property type="entry name" value="P-loop containing nucleoside triphosphate hydrolases"/>
    <property type="match status" value="1"/>
</dbReference>
<dbReference type="Gene3D" id="3.40.50.300">
    <property type="entry name" value="P-loop containing nucleotide triphosphate hydrolases"/>
    <property type="match status" value="1"/>
</dbReference>
<dbReference type="Pfam" id="PF01078">
    <property type="entry name" value="Mg_chelatase"/>
    <property type="match status" value="1"/>
</dbReference>
<dbReference type="GO" id="GO:0003677">
    <property type="term" value="F:DNA binding"/>
    <property type="evidence" value="ECO:0007669"/>
    <property type="project" value="InterPro"/>
</dbReference>
<dbReference type="PANTHER" id="PTHR32039:SF7">
    <property type="entry name" value="COMPETENCE PROTEIN COMM"/>
    <property type="match status" value="1"/>
</dbReference>
<dbReference type="InterPro" id="IPR014721">
    <property type="entry name" value="Ribsml_uS5_D2-typ_fold_subgr"/>
</dbReference>
<dbReference type="InterPro" id="IPR020568">
    <property type="entry name" value="Ribosomal_Su5_D2-typ_SF"/>
</dbReference>
<comment type="similarity">
    <text evidence="1">Belongs to the Mg-chelatase subunits D/I family. ComM subfamily.</text>
</comment>
<dbReference type="Proteomes" id="UP000268469">
    <property type="component" value="Unassembled WGS sequence"/>
</dbReference>
<dbReference type="SMART" id="SM00382">
    <property type="entry name" value="AAA"/>
    <property type="match status" value="1"/>
</dbReference>
<evidence type="ECO:0000313" key="6">
    <source>
        <dbReference type="Proteomes" id="UP000268469"/>
    </source>
</evidence>
<dbReference type="InterPro" id="IPR027417">
    <property type="entry name" value="P-loop_NTPase"/>
</dbReference>
<dbReference type="InterPro" id="IPR001208">
    <property type="entry name" value="MCM_dom"/>
</dbReference>
<dbReference type="Pfam" id="PF13541">
    <property type="entry name" value="ChlI"/>
    <property type="match status" value="1"/>
</dbReference>
<dbReference type="EMBL" id="QNBE01000029">
    <property type="protein sequence ID" value="RKX70736.1"/>
    <property type="molecule type" value="Genomic_DNA"/>
</dbReference>
<dbReference type="PANTHER" id="PTHR32039">
    <property type="entry name" value="MAGNESIUM-CHELATASE SUBUNIT CHLI"/>
    <property type="match status" value="1"/>
</dbReference>
<dbReference type="AlphaFoldDB" id="A0A660SKU9"/>
<dbReference type="InterPro" id="IPR025158">
    <property type="entry name" value="Mg_chelat-rel_C"/>
</dbReference>
<dbReference type="Pfam" id="PF13335">
    <property type="entry name" value="Mg_chelatase_C"/>
    <property type="match status" value="1"/>
</dbReference>
<feature type="domain" description="AAA+ ATPase" evidence="4">
    <location>
        <begin position="213"/>
        <end position="396"/>
    </location>
</feature>
<keyword evidence="3" id="KW-0067">ATP-binding</keyword>
<dbReference type="SUPFAM" id="SSF54211">
    <property type="entry name" value="Ribosomal protein S5 domain 2-like"/>
    <property type="match status" value="1"/>
</dbReference>
<gene>
    <name evidence="5" type="ORF">DRP53_04060</name>
</gene>
<evidence type="ECO:0000313" key="5">
    <source>
        <dbReference type="EMBL" id="RKX70736.1"/>
    </source>
</evidence>
<evidence type="ECO:0000259" key="4">
    <source>
        <dbReference type="SMART" id="SM00382"/>
    </source>
</evidence>
<dbReference type="InterPro" id="IPR003593">
    <property type="entry name" value="AAA+_ATPase"/>
</dbReference>
<dbReference type="NCBIfam" id="TIGR00368">
    <property type="entry name" value="YifB family Mg chelatase-like AAA ATPase"/>
    <property type="match status" value="1"/>
</dbReference>
<accession>A0A660SKU9</accession>
<dbReference type="GO" id="GO:0005524">
    <property type="term" value="F:ATP binding"/>
    <property type="evidence" value="ECO:0007669"/>
    <property type="project" value="UniProtKB-KW"/>
</dbReference>